<comment type="caution">
    <text evidence="1">The sequence shown here is derived from an EMBL/GenBank/DDBJ whole genome shotgun (WGS) entry which is preliminary data.</text>
</comment>
<proteinExistence type="predicted"/>
<name>A0ABX2TF43_9PROT</name>
<keyword evidence="2" id="KW-1185">Reference proteome</keyword>
<evidence type="ECO:0000313" key="1">
    <source>
        <dbReference type="EMBL" id="NYZ22888.1"/>
    </source>
</evidence>
<accession>A0ABX2TF43</accession>
<gene>
    <name evidence="1" type="ORF">HND93_24545</name>
</gene>
<evidence type="ECO:0000313" key="2">
    <source>
        <dbReference type="Proteomes" id="UP000584642"/>
    </source>
</evidence>
<dbReference type="Proteomes" id="UP000584642">
    <property type="component" value="Unassembled WGS sequence"/>
</dbReference>
<dbReference type="RefSeq" id="WP_180284668.1">
    <property type="nucleotide sequence ID" value="NZ_JABFDB010000022.1"/>
</dbReference>
<reference evidence="1 2" key="1">
    <citation type="submission" date="2020-05" db="EMBL/GenBank/DDBJ databases">
        <title>Azospirillum oleiclasticum sp. nov, a nitrogen-fixing and heavy crude oil-emulsifying bacterium isolated from the crude oil of Yumen Oilfield.</title>
        <authorList>
            <person name="Wu D."/>
            <person name="Cai M."/>
            <person name="Zhang X."/>
        </authorList>
    </citation>
    <scope>NUCLEOTIDE SEQUENCE [LARGE SCALE GENOMIC DNA]</scope>
    <source>
        <strain evidence="1 2">ROY-1-1-2</strain>
    </source>
</reference>
<dbReference type="EMBL" id="JABFDB010000022">
    <property type="protein sequence ID" value="NYZ22888.1"/>
    <property type="molecule type" value="Genomic_DNA"/>
</dbReference>
<sequence>MLFDFEPSGINDTYLRLTRNGVGCVMAPAGAWNGLLRLNYVIAGNPGGREAFLIFRALDVGFDDGRFYWKGRAAPVLATGTMVDVLLERGLASEPEAERLLAGGSGGIGGGGDEALMLRAVLGGADFTPVYEDTAPGGGAPRVTGYALRTLGETDVHVLKVRNGLPTLDPKARAALKRQVEAA</sequence>
<protein>
    <submittedName>
        <fullName evidence="1">Uncharacterized protein</fullName>
    </submittedName>
</protein>
<organism evidence="1 2">
    <name type="scientific">Azospirillum oleiclasticum</name>
    <dbReference type="NCBI Taxonomy" id="2735135"/>
    <lineage>
        <taxon>Bacteria</taxon>
        <taxon>Pseudomonadati</taxon>
        <taxon>Pseudomonadota</taxon>
        <taxon>Alphaproteobacteria</taxon>
        <taxon>Rhodospirillales</taxon>
        <taxon>Azospirillaceae</taxon>
        <taxon>Azospirillum</taxon>
    </lineage>
</organism>